<dbReference type="InterPro" id="IPR044946">
    <property type="entry name" value="Restrct_endonuc_typeI_TRD_sf"/>
</dbReference>
<keyword evidence="4" id="KW-0175">Coiled coil</keyword>
<keyword evidence="2" id="KW-0680">Restriction system</keyword>
<dbReference type="Gene3D" id="3.90.220.20">
    <property type="entry name" value="DNA methylase specificity domains"/>
    <property type="match status" value="2"/>
</dbReference>
<name>A0A1G7SXY2_RHOCA</name>
<feature type="domain" description="Type I restriction modification DNA specificity" evidence="5">
    <location>
        <begin position="68"/>
        <end position="231"/>
    </location>
</feature>
<evidence type="ECO:0000256" key="3">
    <source>
        <dbReference type="ARBA" id="ARBA00023125"/>
    </source>
</evidence>
<dbReference type="PANTHER" id="PTHR30408">
    <property type="entry name" value="TYPE-1 RESTRICTION ENZYME ECOKI SPECIFICITY PROTEIN"/>
    <property type="match status" value="1"/>
</dbReference>
<dbReference type="InterPro" id="IPR052021">
    <property type="entry name" value="Type-I_RS_S_subunit"/>
</dbReference>
<keyword evidence="3" id="KW-0238">DNA-binding</keyword>
<reference evidence="6 7" key="1">
    <citation type="submission" date="2016-10" db="EMBL/GenBank/DDBJ databases">
        <authorList>
            <person name="de Groot N.N."/>
        </authorList>
    </citation>
    <scope>NUCLEOTIDE SEQUENCE [LARGE SCALE GENOMIC DNA]</scope>
    <source>
        <strain evidence="7">DSM 938 / 37b4</strain>
    </source>
</reference>
<dbReference type="InterPro" id="IPR000055">
    <property type="entry name" value="Restrct_endonuc_typeI_TRD"/>
</dbReference>
<organism evidence="6 7">
    <name type="scientific">Rhodobacter capsulatus</name>
    <name type="common">Rhodopseudomonas capsulata</name>
    <dbReference type="NCBI Taxonomy" id="1061"/>
    <lineage>
        <taxon>Bacteria</taxon>
        <taxon>Pseudomonadati</taxon>
        <taxon>Pseudomonadota</taxon>
        <taxon>Alphaproteobacteria</taxon>
        <taxon>Rhodobacterales</taxon>
        <taxon>Rhodobacter group</taxon>
        <taxon>Rhodobacter</taxon>
    </lineage>
</organism>
<dbReference type="PANTHER" id="PTHR30408:SF12">
    <property type="entry name" value="TYPE I RESTRICTION ENZYME MJAVIII SPECIFICITY SUBUNIT"/>
    <property type="match status" value="1"/>
</dbReference>
<dbReference type="Proteomes" id="UP000183812">
    <property type="component" value="Unassembled WGS sequence"/>
</dbReference>
<sequence length="268" mass="29754">MPNISNRTLISLPIPLPPLDEQKRIVAVLDEAFEGLDRARANAEANLADARELWARLSGLAFESQDQGWKEATLGTLAEFRNGLNYTRSSNGDAIRIVGVGDFQSNTLIPIETLGEIVIDGKLSDDDRLKPDDIVAVRSNGNKALIGRVMMLPETEEVISFSGFTIRIRLVSDRLLPEYLLQFMRTPAVRETLTSGGGGSNISNLNQGQLSRLRIRFPSIEKQREILDRMDGTNAGFRELLDQYERQIADLADLRQSLLQKAFSGELG</sequence>
<dbReference type="Pfam" id="PF01420">
    <property type="entry name" value="Methylase_S"/>
    <property type="match status" value="2"/>
</dbReference>
<feature type="domain" description="Type I restriction modification DNA specificity" evidence="5">
    <location>
        <begin position="2"/>
        <end position="34"/>
    </location>
</feature>
<dbReference type="CDD" id="cd17517">
    <property type="entry name" value="RMtype1_S_EcoKI_StySPI-TRD2-CR2_like"/>
    <property type="match status" value="1"/>
</dbReference>
<dbReference type="AlphaFoldDB" id="A0A1G7SXY2"/>
<comment type="similarity">
    <text evidence="1">Belongs to the type-I restriction system S methylase family.</text>
</comment>
<protein>
    <submittedName>
        <fullName evidence="6">Type I restriction modification DNA specificity domain-containing protein</fullName>
    </submittedName>
</protein>
<evidence type="ECO:0000256" key="4">
    <source>
        <dbReference type="SAM" id="Coils"/>
    </source>
</evidence>
<evidence type="ECO:0000313" key="7">
    <source>
        <dbReference type="Proteomes" id="UP000183812"/>
    </source>
</evidence>
<dbReference type="SUPFAM" id="SSF116734">
    <property type="entry name" value="DNA methylase specificity domain"/>
    <property type="match status" value="2"/>
</dbReference>
<proteinExistence type="inferred from homology"/>
<evidence type="ECO:0000256" key="2">
    <source>
        <dbReference type="ARBA" id="ARBA00022747"/>
    </source>
</evidence>
<dbReference type="EMBL" id="FNAY01000049">
    <property type="protein sequence ID" value="SDG27808.1"/>
    <property type="molecule type" value="Genomic_DNA"/>
</dbReference>
<gene>
    <name evidence="6" type="ORF">SAMN04244550_03703</name>
</gene>
<dbReference type="GO" id="GO:0009307">
    <property type="term" value="P:DNA restriction-modification system"/>
    <property type="evidence" value="ECO:0007669"/>
    <property type="project" value="UniProtKB-KW"/>
</dbReference>
<evidence type="ECO:0000259" key="5">
    <source>
        <dbReference type="Pfam" id="PF01420"/>
    </source>
</evidence>
<feature type="coiled-coil region" evidence="4">
    <location>
        <begin position="234"/>
        <end position="261"/>
    </location>
</feature>
<dbReference type="GO" id="GO:0003677">
    <property type="term" value="F:DNA binding"/>
    <property type="evidence" value="ECO:0007669"/>
    <property type="project" value="UniProtKB-KW"/>
</dbReference>
<accession>A0A1G7SXY2</accession>
<evidence type="ECO:0000256" key="1">
    <source>
        <dbReference type="ARBA" id="ARBA00010923"/>
    </source>
</evidence>
<evidence type="ECO:0000313" key="6">
    <source>
        <dbReference type="EMBL" id="SDG27808.1"/>
    </source>
</evidence>